<dbReference type="EMBL" id="CP049057">
    <property type="protein sequence ID" value="QIE59180.1"/>
    <property type="molecule type" value="Genomic_DNA"/>
</dbReference>
<keyword evidence="1" id="KW-0732">Signal</keyword>
<name>A0A6G6GL16_9FLAO</name>
<feature type="chain" id="PRO_5026015602" description="Lipoprotein" evidence="1">
    <location>
        <begin position="23"/>
        <end position="136"/>
    </location>
</feature>
<dbReference type="AlphaFoldDB" id="A0A6G6GL16"/>
<feature type="signal peptide" evidence="1">
    <location>
        <begin position="1"/>
        <end position="22"/>
    </location>
</feature>
<proteinExistence type="predicted"/>
<sequence>MRRLILLLCPLLFFVISCGVTKKTDAMVRYADQNNNQYIITSSTFEYKPITEKESSSGTYNGGVPISKAMTSETFSPVLQLAQEILSNAPKDVRREMLTTILSVSTDGISQRATLKKSKKRAAFEALLQELRNSSE</sequence>
<gene>
    <name evidence="2" type="ORF">G5B37_06285</name>
</gene>
<evidence type="ECO:0008006" key="4">
    <source>
        <dbReference type="Google" id="ProtNLM"/>
    </source>
</evidence>
<keyword evidence="3" id="KW-1185">Reference proteome</keyword>
<reference evidence="2 3" key="1">
    <citation type="submission" date="2020-02" db="EMBL/GenBank/DDBJ databases">
        <title>Complete genome sequence of Flavobacteriaceae bacterium.</title>
        <authorList>
            <person name="Kim S.-J."/>
            <person name="Kim Y.-S."/>
            <person name="Kim K.-H."/>
        </authorList>
    </citation>
    <scope>NUCLEOTIDE SEQUENCE [LARGE SCALE GENOMIC DNA]</scope>
    <source>
        <strain evidence="2 3">RR4-40</strain>
    </source>
</reference>
<evidence type="ECO:0000256" key="1">
    <source>
        <dbReference type="SAM" id="SignalP"/>
    </source>
</evidence>
<protein>
    <recommendedName>
        <fullName evidence="4">Lipoprotein</fullName>
    </recommendedName>
</protein>
<dbReference type="KEGG" id="mgel:G5B37_06285"/>
<organism evidence="2 3">
    <name type="scientific">Rasiella rasia</name>
    <dbReference type="NCBI Taxonomy" id="2744027"/>
    <lineage>
        <taxon>Bacteria</taxon>
        <taxon>Pseudomonadati</taxon>
        <taxon>Bacteroidota</taxon>
        <taxon>Flavobacteriia</taxon>
        <taxon>Flavobacteriales</taxon>
        <taxon>Flavobacteriaceae</taxon>
        <taxon>Rasiella</taxon>
    </lineage>
</organism>
<dbReference type="PROSITE" id="PS51257">
    <property type="entry name" value="PROKAR_LIPOPROTEIN"/>
    <property type="match status" value="1"/>
</dbReference>
<dbReference type="Proteomes" id="UP000505306">
    <property type="component" value="Chromosome"/>
</dbReference>
<accession>A0A6G6GL16</accession>
<evidence type="ECO:0000313" key="3">
    <source>
        <dbReference type="Proteomes" id="UP000505306"/>
    </source>
</evidence>
<evidence type="ECO:0000313" key="2">
    <source>
        <dbReference type="EMBL" id="QIE59180.1"/>
    </source>
</evidence>
<dbReference type="RefSeq" id="WP_164679209.1">
    <property type="nucleotide sequence ID" value="NZ_CP049057.1"/>
</dbReference>